<keyword evidence="11" id="KW-1185">Reference proteome</keyword>
<dbReference type="Pfam" id="PF00152">
    <property type="entry name" value="tRNA-synt_2"/>
    <property type="match status" value="1"/>
</dbReference>
<dbReference type="CDD" id="cd04317">
    <property type="entry name" value="EcAspRS_like_N"/>
    <property type="match status" value="1"/>
</dbReference>
<evidence type="ECO:0000256" key="6">
    <source>
        <dbReference type="ARBA" id="ARBA00022917"/>
    </source>
</evidence>
<dbReference type="InterPro" id="IPR004524">
    <property type="entry name" value="Asp-tRNA-ligase_1"/>
</dbReference>
<keyword evidence="4 8" id="KW-0547">Nucleotide-binding</keyword>
<feature type="binding site" evidence="8">
    <location>
        <position position="164"/>
    </location>
    <ligand>
        <name>L-aspartate</name>
        <dbReference type="ChEBI" id="CHEBI:29991"/>
    </ligand>
</feature>
<evidence type="ECO:0000313" key="11">
    <source>
        <dbReference type="Proteomes" id="UP001059576"/>
    </source>
</evidence>
<feature type="binding site" evidence="8">
    <location>
        <begin position="209"/>
        <end position="211"/>
    </location>
    <ligand>
        <name>ATP</name>
        <dbReference type="ChEBI" id="CHEBI:30616"/>
    </ligand>
</feature>
<evidence type="ECO:0000313" key="10">
    <source>
        <dbReference type="EMBL" id="UUD36905.1"/>
    </source>
</evidence>
<evidence type="ECO:0000256" key="8">
    <source>
        <dbReference type="HAMAP-Rule" id="MF_00044"/>
    </source>
</evidence>
<dbReference type="GO" id="GO:0004815">
    <property type="term" value="F:aspartate-tRNA ligase activity"/>
    <property type="evidence" value="ECO:0007669"/>
    <property type="project" value="UniProtKB-EC"/>
</dbReference>
<dbReference type="Gene3D" id="2.40.50.140">
    <property type="entry name" value="Nucleic acid-binding proteins"/>
    <property type="match status" value="1"/>
</dbReference>
<comment type="caution">
    <text evidence="8">Lacks conserved residue(s) required for the propagation of feature annotation.</text>
</comment>
<dbReference type="PANTHER" id="PTHR22594">
    <property type="entry name" value="ASPARTYL/LYSYL-TRNA SYNTHETASE"/>
    <property type="match status" value="1"/>
</dbReference>
<comment type="catalytic activity">
    <reaction evidence="8">
        <text>tRNA(Asp) + L-aspartate + ATP = L-aspartyl-tRNA(Asp) + AMP + diphosphate</text>
        <dbReference type="Rhea" id="RHEA:19649"/>
        <dbReference type="Rhea" id="RHEA-COMP:9660"/>
        <dbReference type="Rhea" id="RHEA-COMP:9678"/>
        <dbReference type="ChEBI" id="CHEBI:29991"/>
        <dbReference type="ChEBI" id="CHEBI:30616"/>
        <dbReference type="ChEBI" id="CHEBI:33019"/>
        <dbReference type="ChEBI" id="CHEBI:78442"/>
        <dbReference type="ChEBI" id="CHEBI:78516"/>
        <dbReference type="ChEBI" id="CHEBI:456215"/>
        <dbReference type="EC" id="6.1.1.12"/>
    </reaction>
</comment>
<comment type="function">
    <text evidence="8">Catalyzes the attachment of L-aspartate to tRNA(Asp) in a two-step reaction: L-aspartate is first activated by ATP to form Asp-AMP and then transferred to the acceptor end of tRNA(Asp).</text>
</comment>
<gene>
    <name evidence="8 10" type="primary">aspS</name>
    <name evidence="10" type="ORF">NPA09_03335</name>
</gene>
<dbReference type="PRINTS" id="PR01042">
    <property type="entry name" value="TRNASYNTHASP"/>
</dbReference>
<organism evidence="10 11">
    <name type="scientific">Mycoplasmopsis equigenitalium</name>
    <dbReference type="NCBI Taxonomy" id="114883"/>
    <lineage>
        <taxon>Bacteria</taxon>
        <taxon>Bacillati</taxon>
        <taxon>Mycoplasmatota</taxon>
        <taxon>Mycoplasmoidales</taxon>
        <taxon>Metamycoplasmataceae</taxon>
        <taxon>Mycoplasmopsis</taxon>
    </lineage>
</organism>
<feature type="binding site" evidence="8">
    <location>
        <position position="218"/>
    </location>
    <ligand>
        <name>ATP</name>
        <dbReference type="ChEBI" id="CHEBI:30616"/>
    </ligand>
</feature>
<comment type="similarity">
    <text evidence="1 8">Belongs to the class-II aminoacyl-tRNA synthetase family. Type 1 subfamily.</text>
</comment>
<feature type="domain" description="Aminoacyl-transfer RNA synthetases class-II family profile" evidence="9">
    <location>
        <begin position="133"/>
        <end position="534"/>
    </location>
</feature>
<dbReference type="PANTHER" id="PTHR22594:SF5">
    <property type="entry name" value="ASPARTATE--TRNA LIGASE, MITOCHONDRIAL"/>
    <property type="match status" value="1"/>
</dbReference>
<evidence type="ECO:0000256" key="4">
    <source>
        <dbReference type="ARBA" id="ARBA00022741"/>
    </source>
</evidence>
<dbReference type="SUPFAM" id="SSF55261">
    <property type="entry name" value="GAD domain-like"/>
    <property type="match status" value="1"/>
</dbReference>
<dbReference type="SUPFAM" id="SSF50249">
    <property type="entry name" value="Nucleic acid-binding proteins"/>
    <property type="match status" value="1"/>
</dbReference>
<dbReference type="HAMAP" id="MF_00044">
    <property type="entry name" value="Asp_tRNA_synth_type1"/>
    <property type="match status" value="1"/>
</dbReference>
<accession>A0ABY5J0X3</accession>
<dbReference type="Gene3D" id="3.30.1360.30">
    <property type="entry name" value="GAD-like domain"/>
    <property type="match status" value="1"/>
</dbReference>
<dbReference type="InterPro" id="IPR012340">
    <property type="entry name" value="NA-bd_OB-fold"/>
</dbReference>
<dbReference type="InterPro" id="IPR004365">
    <property type="entry name" value="NA-bd_OB_tRNA"/>
</dbReference>
<dbReference type="InterPro" id="IPR006195">
    <property type="entry name" value="aa-tRNA-synth_II"/>
</dbReference>
<keyword evidence="8" id="KW-0963">Cytoplasm</keyword>
<comment type="subunit">
    <text evidence="2 8">Homodimer.</text>
</comment>
<evidence type="ECO:0000256" key="5">
    <source>
        <dbReference type="ARBA" id="ARBA00022840"/>
    </source>
</evidence>
<dbReference type="Proteomes" id="UP001059576">
    <property type="component" value="Chromosome"/>
</dbReference>
<evidence type="ECO:0000256" key="3">
    <source>
        <dbReference type="ARBA" id="ARBA00022598"/>
    </source>
</evidence>
<dbReference type="InterPro" id="IPR047089">
    <property type="entry name" value="Asp-tRNA-ligase_1_N"/>
</dbReference>
<dbReference type="EMBL" id="CP101808">
    <property type="protein sequence ID" value="UUD36905.1"/>
    <property type="molecule type" value="Genomic_DNA"/>
</dbReference>
<dbReference type="InterPro" id="IPR045864">
    <property type="entry name" value="aa-tRNA-synth_II/BPL/LPL"/>
</dbReference>
<dbReference type="EC" id="6.1.1.12" evidence="8"/>
<dbReference type="InterPro" id="IPR002312">
    <property type="entry name" value="Asp/Asn-tRNA-synth_IIb"/>
</dbReference>
<dbReference type="RefSeq" id="WP_129722845.1">
    <property type="nucleotide sequence ID" value="NZ_CP101808.1"/>
</dbReference>
<evidence type="ECO:0000256" key="7">
    <source>
        <dbReference type="ARBA" id="ARBA00023146"/>
    </source>
</evidence>
<dbReference type="InterPro" id="IPR004364">
    <property type="entry name" value="Aa-tRNA-synt_II"/>
</dbReference>
<dbReference type="CDD" id="cd00777">
    <property type="entry name" value="AspRS_core"/>
    <property type="match status" value="1"/>
</dbReference>
<feature type="binding site" evidence="8">
    <location>
        <position position="461"/>
    </location>
    <ligand>
        <name>ATP</name>
        <dbReference type="ChEBI" id="CHEBI:30616"/>
    </ligand>
</feature>
<name>A0ABY5J0X3_9BACT</name>
<dbReference type="NCBIfam" id="NF001750">
    <property type="entry name" value="PRK00476.1"/>
    <property type="match status" value="1"/>
</dbReference>
<comment type="subcellular location">
    <subcellularLocation>
        <location evidence="8">Cytoplasm</location>
    </subcellularLocation>
</comment>
<dbReference type="NCBIfam" id="TIGR00459">
    <property type="entry name" value="aspS_bact"/>
    <property type="match status" value="1"/>
</dbReference>
<feature type="binding site" evidence="8">
    <location>
        <position position="430"/>
    </location>
    <ligand>
        <name>L-aspartate</name>
        <dbReference type="ChEBI" id="CHEBI:29991"/>
    </ligand>
</feature>
<keyword evidence="7 8" id="KW-0030">Aminoacyl-tRNA synthetase</keyword>
<feature type="region of interest" description="Aspartate" evidence="8">
    <location>
        <begin position="187"/>
        <end position="190"/>
    </location>
</feature>
<feature type="binding site" evidence="8">
    <location>
        <begin position="513"/>
        <end position="516"/>
    </location>
    <ligand>
        <name>ATP</name>
        <dbReference type="ChEBI" id="CHEBI:30616"/>
    </ligand>
</feature>
<dbReference type="PROSITE" id="PS50862">
    <property type="entry name" value="AA_TRNA_LIGASE_II"/>
    <property type="match status" value="1"/>
</dbReference>
<keyword evidence="3 8" id="KW-0436">Ligase</keyword>
<keyword evidence="5 8" id="KW-0067">ATP-binding</keyword>
<dbReference type="SUPFAM" id="SSF55681">
    <property type="entry name" value="Class II aaRS and biotin synthetases"/>
    <property type="match status" value="1"/>
</dbReference>
<proteinExistence type="inferred from homology"/>
<keyword evidence="6 8" id="KW-0648">Protein biosynthesis</keyword>
<evidence type="ECO:0000259" key="9">
    <source>
        <dbReference type="PROSITE" id="PS50862"/>
    </source>
</evidence>
<dbReference type="InterPro" id="IPR047090">
    <property type="entry name" value="AspRS_core"/>
</dbReference>
<sequence length="571" mass="66201">MKTINNNDITSKLVNKTVTVFGWVQNKRRFGKKTFIDLRDRSGIVQIVFDNLDLHISKESVLKAAGKVVKRLEPNKEINSGEIEILVSDYEIMSTSNELPFTIRDDNNVNEDLRIKYRYLDLRRNVMQKNIILRSKVISAMRNYLDAQDFLEIETPILGKSTPEGARDYLVATRHAGKFFALPQSPQLFKQLLMASGFERYYQVAKVFRDEDSRKDRQPEFTQFDIEVSFMTKAHFQEHIEKMMQKAFAVIGQKIKIPFARMSFDTAIDLYGCDKPDVRYDCKISTINEWDRNSNFEIISKQESIRMIHIPDVISNNDFKILEEIAKKNGANILWYITHENNKILKSNFAAKDQQNSTKIVEKSKKMFGKKGTIFIVANTYNIASNSLGAVRVKANELFNYAKDAYEFLWIEDWPMFEYDEESKRYVAMHHPFTNFEGDIDNVDITKMKSQAYDLVLNGYEIAGGSVRIHKKEIQQKMFDLIKLSKEEIKNKFGFFIEAFNYGLPPHLGMAFGVDRLIMIMTNSNSIRDVIAFPKNANGFDLLTESPSNVLSTQLDEVHLQLKEEKKKKEN</sequence>
<dbReference type="InterPro" id="IPR004115">
    <property type="entry name" value="GAD-like_sf"/>
</dbReference>
<feature type="binding site" evidence="8">
    <location>
        <position position="209"/>
    </location>
    <ligand>
        <name>L-aspartate</name>
        <dbReference type="ChEBI" id="CHEBI:29991"/>
    </ligand>
</feature>
<reference evidence="10" key="1">
    <citation type="submission" date="2022-07" db="EMBL/GenBank/DDBJ databases">
        <title>Complete genome of Mycoplasma equigenitalium type strain T37.</title>
        <authorList>
            <person name="Spergser J."/>
        </authorList>
    </citation>
    <scope>NUCLEOTIDE SEQUENCE</scope>
    <source>
        <strain evidence="10">T37</strain>
    </source>
</reference>
<dbReference type="Gene3D" id="3.30.930.10">
    <property type="entry name" value="Bira Bifunctional Protein, Domain 2"/>
    <property type="match status" value="1"/>
</dbReference>
<dbReference type="Pfam" id="PF01336">
    <property type="entry name" value="tRNA_anti-codon"/>
    <property type="match status" value="1"/>
</dbReference>
<feature type="binding site" evidence="8">
    <location>
        <position position="468"/>
    </location>
    <ligand>
        <name>L-aspartate</name>
        <dbReference type="ChEBI" id="CHEBI:29991"/>
    </ligand>
</feature>
<evidence type="ECO:0000256" key="2">
    <source>
        <dbReference type="ARBA" id="ARBA00011738"/>
    </source>
</evidence>
<evidence type="ECO:0000256" key="1">
    <source>
        <dbReference type="ARBA" id="ARBA00006303"/>
    </source>
</evidence>
<protein>
    <recommendedName>
        <fullName evidence="8">Aspartate--tRNA ligase</fullName>
        <ecNumber evidence="8">6.1.1.12</ecNumber>
    </recommendedName>
    <alternativeName>
        <fullName evidence="8">Aspartyl-tRNA synthetase</fullName>
        <shortName evidence="8">AspRS</shortName>
    </alternativeName>
</protein>